<proteinExistence type="predicted"/>
<protein>
    <recommendedName>
        <fullName evidence="4">DUF4345 domain-containing protein</fullName>
    </recommendedName>
</protein>
<dbReference type="Pfam" id="PF14248">
    <property type="entry name" value="DUF4345"/>
    <property type="match status" value="1"/>
</dbReference>
<dbReference type="InterPro" id="IPR025597">
    <property type="entry name" value="DUF4345"/>
</dbReference>
<dbReference type="EMBL" id="BMGH01000001">
    <property type="protein sequence ID" value="GGD11649.1"/>
    <property type="molecule type" value="Genomic_DNA"/>
</dbReference>
<dbReference type="Proteomes" id="UP000613582">
    <property type="component" value="Unassembled WGS sequence"/>
</dbReference>
<organism evidence="2 3">
    <name type="scientific">Aquisalinus flavus</name>
    <dbReference type="NCBI Taxonomy" id="1526572"/>
    <lineage>
        <taxon>Bacteria</taxon>
        <taxon>Pseudomonadati</taxon>
        <taxon>Pseudomonadota</taxon>
        <taxon>Alphaproteobacteria</taxon>
        <taxon>Parvularculales</taxon>
        <taxon>Parvularculaceae</taxon>
        <taxon>Aquisalinus</taxon>
    </lineage>
</organism>
<accession>A0A8J2V1S9</accession>
<feature type="transmembrane region" description="Helical" evidence="1">
    <location>
        <begin position="7"/>
        <end position="28"/>
    </location>
</feature>
<dbReference type="RefSeq" id="WP_188158504.1">
    <property type="nucleotide sequence ID" value="NZ_BMGH01000001.1"/>
</dbReference>
<keyword evidence="3" id="KW-1185">Reference proteome</keyword>
<name>A0A8J2V1S9_9PROT</name>
<sequence>MLLFIRVFLVLYGIIAIATGIGVILEPYDGAIAPFEDNSHRFIGAIWASTALGFFYVTWKPAETGLFRFLLAALFLGGIVRAAALVLYAPDPAIIAIIALELIPTPLMWYFQSRLKKSGRIN</sequence>
<feature type="transmembrane region" description="Helical" evidence="1">
    <location>
        <begin position="93"/>
        <end position="111"/>
    </location>
</feature>
<evidence type="ECO:0000313" key="3">
    <source>
        <dbReference type="Proteomes" id="UP000613582"/>
    </source>
</evidence>
<feature type="transmembrane region" description="Helical" evidence="1">
    <location>
        <begin position="40"/>
        <end position="59"/>
    </location>
</feature>
<reference evidence="2" key="2">
    <citation type="submission" date="2020-09" db="EMBL/GenBank/DDBJ databases">
        <authorList>
            <person name="Sun Q."/>
            <person name="Zhou Y."/>
        </authorList>
    </citation>
    <scope>NUCLEOTIDE SEQUENCE</scope>
    <source>
        <strain evidence="2">CGMCC 1.12921</strain>
    </source>
</reference>
<gene>
    <name evidence="2" type="ORF">GCM10011342_20590</name>
</gene>
<keyword evidence="1" id="KW-1133">Transmembrane helix</keyword>
<reference evidence="2" key="1">
    <citation type="journal article" date="2014" name="Int. J. Syst. Evol. Microbiol.">
        <title>Complete genome sequence of Corynebacterium casei LMG S-19264T (=DSM 44701T), isolated from a smear-ripened cheese.</title>
        <authorList>
            <consortium name="US DOE Joint Genome Institute (JGI-PGF)"/>
            <person name="Walter F."/>
            <person name="Albersmeier A."/>
            <person name="Kalinowski J."/>
            <person name="Ruckert C."/>
        </authorList>
    </citation>
    <scope>NUCLEOTIDE SEQUENCE</scope>
    <source>
        <strain evidence="2">CGMCC 1.12921</strain>
    </source>
</reference>
<keyword evidence="1" id="KW-0472">Membrane</keyword>
<evidence type="ECO:0008006" key="4">
    <source>
        <dbReference type="Google" id="ProtNLM"/>
    </source>
</evidence>
<keyword evidence="1" id="KW-0812">Transmembrane</keyword>
<evidence type="ECO:0000256" key="1">
    <source>
        <dbReference type="SAM" id="Phobius"/>
    </source>
</evidence>
<evidence type="ECO:0000313" key="2">
    <source>
        <dbReference type="EMBL" id="GGD11649.1"/>
    </source>
</evidence>
<feature type="transmembrane region" description="Helical" evidence="1">
    <location>
        <begin position="66"/>
        <end position="87"/>
    </location>
</feature>
<comment type="caution">
    <text evidence="2">The sequence shown here is derived from an EMBL/GenBank/DDBJ whole genome shotgun (WGS) entry which is preliminary data.</text>
</comment>
<dbReference type="AlphaFoldDB" id="A0A8J2V1S9"/>